<evidence type="ECO:0000256" key="1">
    <source>
        <dbReference type="SAM" id="MobiDB-lite"/>
    </source>
</evidence>
<dbReference type="Proteomes" id="UP000192366">
    <property type="component" value="Unassembled WGS sequence"/>
</dbReference>
<evidence type="ECO:0000259" key="2">
    <source>
        <dbReference type="Pfam" id="PF01977"/>
    </source>
</evidence>
<dbReference type="STRING" id="564198.BST17_08905"/>
<reference evidence="3 4" key="1">
    <citation type="submission" date="2017-02" db="EMBL/GenBank/DDBJ databases">
        <title>The new phylogeny of genus Mycobacterium.</title>
        <authorList>
            <person name="Tortoli E."/>
            <person name="Trovato A."/>
            <person name="Cirillo D.M."/>
        </authorList>
    </citation>
    <scope>NUCLEOTIDE SEQUENCE [LARGE SCALE GENOMIC DNA]</scope>
    <source>
        <strain evidence="3 4">DSM 45578</strain>
    </source>
</reference>
<dbReference type="PANTHER" id="PTHR30108:SF17">
    <property type="entry name" value="FERULIC ACID DECARBOXYLASE 1"/>
    <property type="match status" value="1"/>
</dbReference>
<dbReference type="GO" id="GO:0046281">
    <property type="term" value="P:cinnamic acid catabolic process"/>
    <property type="evidence" value="ECO:0007669"/>
    <property type="project" value="TreeGrafter"/>
</dbReference>
<dbReference type="InterPro" id="IPR002830">
    <property type="entry name" value="UbiD"/>
</dbReference>
<name>A0A1W9YZ90_MYCBA</name>
<accession>A0A1W9YZ90</accession>
<gene>
    <name evidence="3" type="ORF">BST17_08905</name>
</gene>
<dbReference type="AlphaFoldDB" id="A0A1W9YZ90"/>
<feature type="domain" description="3-octaprenyl-4-hydroxybenzoate carboxy-lyase-like Rift-related" evidence="2">
    <location>
        <begin position="48"/>
        <end position="108"/>
    </location>
</feature>
<evidence type="ECO:0000313" key="3">
    <source>
        <dbReference type="EMBL" id="ORA05327.1"/>
    </source>
</evidence>
<dbReference type="SUPFAM" id="SSF50475">
    <property type="entry name" value="FMN-binding split barrel"/>
    <property type="match status" value="1"/>
</dbReference>
<dbReference type="Pfam" id="PF01977">
    <property type="entry name" value="UbiD"/>
    <property type="match status" value="1"/>
</dbReference>
<dbReference type="InterPro" id="IPR048304">
    <property type="entry name" value="UbiD_Rift_dom"/>
</dbReference>
<dbReference type="RefSeq" id="WP_165762248.1">
    <property type="nucleotide sequence ID" value="NZ_JACKVM010000014.1"/>
</dbReference>
<dbReference type="GO" id="GO:0016831">
    <property type="term" value="F:carboxy-lyase activity"/>
    <property type="evidence" value="ECO:0007669"/>
    <property type="project" value="InterPro"/>
</dbReference>
<dbReference type="PANTHER" id="PTHR30108">
    <property type="entry name" value="3-OCTAPRENYL-4-HYDROXYBENZOATE CARBOXY-LYASE-RELATED"/>
    <property type="match status" value="1"/>
</dbReference>
<sequence>MGKSAHPGQPFRRLAVMLGLPPETPLMQIQAAYIEAKENGTAHPPRILDRADAPCKQNMWVGDQIDLNKIPAPLAHDGDGGRYLQTAGLNITQTPDGRWTNWSTNRAVSSTPRP</sequence>
<organism evidence="3 4">
    <name type="scientific">Mycolicibacterium bacteremicum</name>
    <name type="common">Mycobacterium bacteremicum</name>
    <dbReference type="NCBI Taxonomy" id="564198"/>
    <lineage>
        <taxon>Bacteria</taxon>
        <taxon>Bacillati</taxon>
        <taxon>Actinomycetota</taxon>
        <taxon>Actinomycetes</taxon>
        <taxon>Mycobacteriales</taxon>
        <taxon>Mycobacteriaceae</taxon>
        <taxon>Mycolicibacterium</taxon>
    </lineage>
</organism>
<proteinExistence type="predicted"/>
<protein>
    <recommendedName>
        <fullName evidence="2">3-octaprenyl-4-hydroxybenzoate carboxy-lyase-like Rift-related domain-containing protein</fullName>
    </recommendedName>
</protein>
<dbReference type="EMBL" id="MVHJ01000006">
    <property type="protein sequence ID" value="ORA05327.1"/>
    <property type="molecule type" value="Genomic_DNA"/>
</dbReference>
<evidence type="ECO:0000313" key="4">
    <source>
        <dbReference type="Proteomes" id="UP000192366"/>
    </source>
</evidence>
<keyword evidence="4" id="KW-1185">Reference proteome</keyword>
<feature type="region of interest" description="Disordered" evidence="1">
    <location>
        <begin position="95"/>
        <end position="114"/>
    </location>
</feature>
<dbReference type="GO" id="GO:0033494">
    <property type="term" value="P:ferulate metabolic process"/>
    <property type="evidence" value="ECO:0007669"/>
    <property type="project" value="TreeGrafter"/>
</dbReference>
<comment type="caution">
    <text evidence="3">The sequence shown here is derived from an EMBL/GenBank/DDBJ whole genome shotgun (WGS) entry which is preliminary data.</text>
</comment>
<dbReference type="GO" id="GO:0005737">
    <property type="term" value="C:cytoplasm"/>
    <property type="evidence" value="ECO:0007669"/>
    <property type="project" value="TreeGrafter"/>
</dbReference>